<evidence type="ECO:0000256" key="1">
    <source>
        <dbReference type="ARBA" id="ARBA00004651"/>
    </source>
</evidence>
<feature type="transmembrane region" description="Helical" evidence="8">
    <location>
        <begin position="62"/>
        <end position="95"/>
    </location>
</feature>
<comment type="similarity">
    <text evidence="2">Belongs to the MreD family.</text>
</comment>
<comment type="subcellular location">
    <subcellularLocation>
        <location evidence="1">Cell membrane</location>
        <topology evidence="1">Multi-pass membrane protein</topology>
    </subcellularLocation>
</comment>
<dbReference type="GO" id="GO:0008360">
    <property type="term" value="P:regulation of cell shape"/>
    <property type="evidence" value="ECO:0007669"/>
    <property type="project" value="UniProtKB-KW"/>
</dbReference>
<reference evidence="9 10" key="1">
    <citation type="submission" date="2018-05" db="EMBL/GenBank/DDBJ databases">
        <title>Genomic analysis of Gracilibacillus dipsosauri DD1 reveals novel features of a salt-tolerant amylase.</title>
        <authorList>
            <person name="Deutch C.E."/>
            <person name="Yang S."/>
        </authorList>
    </citation>
    <scope>NUCLEOTIDE SEQUENCE [LARGE SCALE GENOMIC DNA]</scope>
    <source>
        <strain evidence="9 10">DD1</strain>
    </source>
</reference>
<keyword evidence="4 8" id="KW-0812">Transmembrane</keyword>
<gene>
    <name evidence="9" type="primary">mreD</name>
    <name evidence="9" type="ORF">DLJ74_07775</name>
</gene>
<keyword evidence="5" id="KW-0133">Cell shape</keyword>
<feature type="transmembrane region" description="Helical" evidence="8">
    <location>
        <begin position="107"/>
        <end position="131"/>
    </location>
</feature>
<protein>
    <submittedName>
        <fullName evidence="9">Rod shape-determining protein MreD</fullName>
    </submittedName>
</protein>
<evidence type="ECO:0000256" key="2">
    <source>
        <dbReference type="ARBA" id="ARBA00007776"/>
    </source>
</evidence>
<accession>A0A317KZX9</accession>
<evidence type="ECO:0000256" key="5">
    <source>
        <dbReference type="ARBA" id="ARBA00022960"/>
    </source>
</evidence>
<evidence type="ECO:0000256" key="4">
    <source>
        <dbReference type="ARBA" id="ARBA00022692"/>
    </source>
</evidence>
<keyword evidence="10" id="KW-1185">Reference proteome</keyword>
<name>A0A317KZX9_9BACI</name>
<evidence type="ECO:0000256" key="3">
    <source>
        <dbReference type="ARBA" id="ARBA00022475"/>
    </source>
</evidence>
<feature type="transmembrane region" description="Helical" evidence="8">
    <location>
        <begin position="37"/>
        <end position="55"/>
    </location>
</feature>
<evidence type="ECO:0000256" key="8">
    <source>
        <dbReference type="SAM" id="Phobius"/>
    </source>
</evidence>
<proteinExistence type="inferred from homology"/>
<dbReference type="InterPro" id="IPR007227">
    <property type="entry name" value="Cell_shape_determining_MreD"/>
</dbReference>
<dbReference type="GO" id="GO:0005886">
    <property type="term" value="C:plasma membrane"/>
    <property type="evidence" value="ECO:0007669"/>
    <property type="project" value="UniProtKB-SubCell"/>
</dbReference>
<organism evidence="9 10">
    <name type="scientific">Gracilibacillus dipsosauri</name>
    <dbReference type="NCBI Taxonomy" id="178340"/>
    <lineage>
        <taxon>Bacteria</taxon>
        <taxon>Bacillati</taxon>
        <taxon>Bacillota</taxon>
        <taxon>Bacilli</taxon>
        <taxon>Bacillales</taxon>
        <taxon>Bacillaceae</taxon>
        <taxon>Gracilibacillus</taxon>
    </lineage>
</organism>
<keyword evidence="6 8" id="KW-1133">Transmembrane helix</keyword>
<evidence type="ECO:0000313" key="9">
    <source>
        <dbReference type="EMBL" id="PWU68340.1"/>
    </source>
</evidence>
<comment type="caution">
    <text evidence="9">The sequence shown here is derived from an EMBL/GenBank/DDBJ whole genome shotgun (WGS) entry which is preliminary data.</text>
</comment>
<sequence length="181" mass="21574">MIRLIPFLLAFLSLFLVMIEGSISQMMARIPFLPNDWFIVSHFLLLFLIYVTIFFEQKNTYYAFSFAIVLGATVDILYTSLIGVYLFVYATAIYLVRNMMKWLHANFFVAMLMVILGVLIADIFAYFLYSIIQIHDMSWSVYLSYRLLPTLVWNFIFGILFYLLFKKMLEKWAYIKFERKE</sequence>
<dbReference type="Proteomes" id="UP000245624">
    <property type="component" value="Unassembled WGS sequence"/>
</dbReference>
<feature type="transmembrane region" description="Helical" evidence="8">
    <location>
        <begin position="143"/>
        <end position="165"/>
    </location>
</feature>
<dbReference type="OrthoDB" id="1653857at2"/>
<dbReference type="Pfam" id="PF04093">
    <property type="entry name" value="MreD"/>
    <property type="match status" value="1"/>
</dbReference>
<evidence type="ECO:0000256" key="7">
    <source>
        <dbReference type="ARBA" id="ARBA00023136"/>
    </source>
</evidence>
<dbReference type="EMBL" id="QGTD01000008">
    <property type="protein sequence ID" value="PWU68340.1"/>
    <property type="molecule type" value="Genomic_DNA"/>
</dbReference>
<dbReference type="NCBIfam" id="TIGR03426">
    <property type="entry name" value="shape_MreD"/>
    <property type="match status" value="1"/>
</dbReference>
<evidence type="ECO:0000256" key="6">
    <source>
        <dbReference type="ARBA" id="ARBA00022989"/>
    </source>
</evidence>
<keyword evidence="7 8" id="KW-0472">Membrane</keyword>
<keyword evidence="3" id="KW-1003">Cell membrane</keyword>
<dbReference type="AlphaFoldDB" id="A0A317KZX9"/>
<evidence type="ECO:0000313" key="10">
    <source>
        <dbReference type="Proteomes" id="UP000245624"/>
    </source>
</evidence>
<dbReference type="RefSeq" id="WP_109984053.1">
    <property type="nucleotide sequence ID" value="NZ_JAJUIE010000009.1"/>
</dbReference>